<evidence type="ECO:0008006" key="3">
    <source>
        <dbReference type="Google" id="ProtNLM"/>
    </source>
</evidence>
<protein>
    <recommendedName>
        <fullName evidence="3">Flagellar protein FlaF</fullName>
    </recommendedName>
</protein>
<name>A0A8J3E462_9PROT</name>
<dbReference type="Proteomes" id="UP000646365">
    <property type="component" value="Unassembled WGS sequence"/>
</dbReference>
<dbReference type="InterPro" id="IPR010845">
    <property type="entry name" value="FlaF"/>
</dbReference>
<evidence type="ECO:0000313" key="1">
    <source>
        <dbReference type="EMBL" id="GGF21448.1"/>
    </source>
</evidence>
<evidence type="ECO:0000313" key="2">
    <source>
        <dbReference type="Proteomes" id="UP000646365"/>
    </source>
</evidence>
<reference evidence="1" key="2">
    <citation type="submission" date="2020-09" db="EMBL/GenBank/DDBJ databases">
        <authorList>
            <person name="Sun Q."/>
            <person name="Zhou Y."/>
        </authorList>
    </citation>
    <scope>NUCLEOTIDE SEQUENCE</scope>
    <source>
        <strain evidence="1">CGMCC 1.15725</strain>
    </source>
</reference>
<dbReference type="GO" id="GO:0044781">
    <property type="term" value="P:bacterial-type flagellum organization"/>
    <property type="evidence" value="ECO:0007669"/>
    <property type="project" value="InterPro"/>
</dbReference>
<dbReference type="Pfam" id="PF07309">
    <property type="entry name" value="FlaF"/>
    <property type="match status" value="1"/>
</dbReference>
<reference evidence="1" key="1">
    <citation type="journal article" date="2014" name="Int. J. Syst. Evol. Microbiol.">
        <title>Complete genome sequence of Corynebacterium casei LMG S-19264T (=DSM 44701T), isolated from a smear-ripened cheese.</title>
        <authorList>
            <consortium name="US DOE Joint Genome Institute (JGI-PGF)"/>
            <person name="Walter F."/>
            <person name="Albersmeier A."/>
            <person name="Kalinowski J."/>
            <person name="Ruckert C."/>
        </authorList>
    </citation>
    <scope>NUCLEOTIDE SEQUENCE</scope>
    <source>
        <strain evidence="1">CGMCC 1.15725</strain>
    </source>
</reference>
<accession>A0A8J3E462</accession>
<sequence length="140" mass="15250">MKTGYAKQQTMALEHASPEQTLAWGLTTAARKLADVMAPGTPRETMLDAVRINWRLWTIIQAEQADPDCQTPRGIREGLLNLSNFVDKRSVDLLASPTAEKIEVLININRNIAAGLLGTDLTPEQRAERDRQAAAASAGA</sequence>
<proteinExistence type="predicted"/>
<dbReference type="AlphaFoldDB" id="A0A8J3E462"/>
<dbReference type="RefSeq" id="WP_189046999.1">
    <property type="nucleotide sequence ID" value="NZ_BMJQ01000007.1"/>
</dbReference>
<dbReference type="EMBL" id="BMJQ01000007">
    <property type="protein sequence ID" value="GGF21448.1"/>
    <property type="molecule type" value="Genomic_DNA"/>
</dbReference>
<keyword evidence="2" id="KW-1185">Reference proteome</keyword>
<gene>
    <name evidence="1" type="ORF">GCM10011611_29390</name>
</gene>
<comment type="caution">
    <text evidence="1">The sequence shown here is derived from an EMBL/GenBank/DDBJ whole genome shotgun (WGS) entry which is preliminary data.</text>
</comment>
<organism evidence="1 2">
    <name type="scientific">Aliidongia dinghuensis</name>
    <dbReference type="NCBI Taxonomy" id="1867774"/>
    <lineage>
        <taxon>Bacteria</taxon>
        <taxon>Pseudomonadati</taxon>
        <taxon>Pseudomonadota</taxon>
        <taxon>Alphaproteobacteria</taxon>
        <taxon>Rhodospirillales</taxon>
        <taxon>Dongiaceae</taxon>
        <taxon>Aliidongia</taxon>
    </lineage>
</organism>